<sequence length="411" mass="42606">MTGTSRLLGGVYALGMNFAGLIRVLTVALVCAVVLVGTASTASATAPQWSGLDARAYDGPIPAPGGLLESVPLDPALTVAGAGEAYRILYATIDQHDRPAVSTAVVFTPKSPPPQEGWPVIAWAHGTVGLGDNCTPSAQPRSERDDEYLTHWLNQGYAVVGSDYAGLGTPGLMSYLNSVTTARGVVDSVIAAHQMDLPLSPKWAVVGQSQGGGAAVATARWATEFSAGTGLDYRGVVATGTPADVESIVKQAGPDMAVPPELGPVANAYTAYIVAALREARPDLDLNHILTPAGRAAADQAETLCVAELSAAVADMTVPGFFTEPLASIPGATEAVDAFMGIPADGYDRPIFLGVGLLDRDVPPSLTLRFNDRLTANGQDVTLKVYPDEDHSGTVLASLPDSTPFLAQQFR</sequence>
<dbReference type="GO" id="GO:0004806">
    <property type="term" value="F:triacylglycerol lipase activity"/>
    <property type="evidence" value="ECO:0007669"/>
    <property type="project" value="InterPro"/>
</dbReference>
<protein>
    <submittedName>
        <fullName evidence="3">Lipase</fullName>
    </submittedName>
</protein>
<dbReference type="GO" id="GO:0006508">
    <property type="term" value="P:proteolysis"/>
    <property type="evidence" value="ECO:0007669"/>
    <property type="project" value="InterPro"/>
</dbReference>
<feature type="transmembrane region" description="Helical" evidence="1">
    <location>
        <begin position="12"/>
        <end position="36"/>
    </location>
</feature>
<keyword evidence="1" id="KW-1133">Transmembrane helix</keyword>
<reference evidence="3 4" key="1">
    <citation type="journal article" date="2019" name="Emerg. Microbes Infect.">
        <title>Comprehensive subspecies identification of 175 nontuberculous mycobacteria species based on 7547 genomic profiles.</title>
        <authorList>
            <person name="Matsumoto Y."/>
            <person name="Kinjo T."/>
            <person name="Motooka D."/>
            <person name="Nabeya D."/>
            <person name="Jung N."/>
            <person name="Uechi K."/>
            <person name="Horii T."/>
            <person name="Iida T."/>
            <person name="Fujita J."/>
            <person name="Nakamura S."/>
        </authorList>
    </citation>
    <scope>NUCLEOTIDE SEQUENCE [LARGE SCALE GENOMIC DNA]</scope>
    <source>
        <strain evidence="3 4">JCM 18439</strain>
    </source>
</reference>
<keyword evidence="1" id="KW-0472">Membrane</keyword>
<dbReference type="PANTHER" id="PTHR34853:SF1">
    <property type="entry name" value="LIPASE 5"/>
    <property type="match status" value="1"/>
</dbReference>
<dbReference type="InterPro" id="IPR005152">
    <property type="entry name" value="Lipase_secreted"/>
</dbReference>
<dbReference type="GO" id="GO:0008236">
    <property type="term" value="F:serine-type peptidase activity"/>
    <property type="evidence" value="ECO:0007669"/>
    <property type="project" value="InterPro"/>
</dbReference>
<keyword evidence="4" id="KW-1185">Reference proteome</keyword>
<feature type="domain" description="Peptidase S9 prolyl oligopeptidase catalytic" evidence="2">
    <location>
        <begin position="348"/>
        <end position="393"/>
    </location>
</feature>
<dbReference type="AlphaFoldDB" id="A0A7I7REM4"/>
<dbReference type="InterPro" id="IPR029058">
    <property type="entry name" value="AB_hydrolase_fold"/>
</dbReference>
<dbReference type="Proteomes" id="UP000466431">
    <property type="component" value="Chromosome"/>
</dbReference>
<dbReference type="PANTHER" id="PTHR34853">
    <property type="match status" value="1"/>
</dbReference>
<keyword evidence="1" id="KW-0812">Transmembrane</keyword>
<evidence type="ECO:0000256" key="1">
    <source>
        <dbReference type="SAM" id="Phobius"/>
    </source>
</evidence>
<dbReference type="InterPro" id="IPR001375">
    <property type="entry name" value="Peptidase_S9_cat"/>
</dbReference>
<dbReference type="EMBL" id="AP022591">
    <property type="protein sequence ID" value="BBY43008.1"/>
    <property type="molecule type" value="Genomic_DNA"/>
</dbReference>
<organism evidence="3 4">
    <name type="scientific">Mycolicibacterium celeriflavum</name>
    <name type="common">Mycobacterium celeriflavum</name>
    <dbReference type="NCBI Taxonomy" id="1249101"/>
    <lineage>
        <taxon>Bacteria</taxon>
        <taxon>Bacillati</taxon>
        <taxon>Actinomycetota</taxon>
        <taxon>Actinomycetes</taxon>
        <taxon>Mycobacteriales</taxon>
        <taxon>Mycobacteriaceae</taxon>
        <taxon>Mycolicibacterium</taxon>
    </lineage>
</organism>
<dbReference type="PIRSF" id="PIRSF029171">
    <property type="entry name" value="Esterase_LipA"/>
    <property type="match status" value="1"/>
</dbReference>
<dbReference type="Pfam" id="PF03583">
    <property type="entry name" value="LIP"/>
    <property type="match status" value="1"/>
</dbReference>
<dbReference type="GO" id="GO:0016042">
    <property type="term" value="P:lipid catabolic process"/>
    <property type="evidence" value="ECO:0007669"/>
    <property type="project" value="InterPro"/>
</dbReference>
<accession>A0A7I7REM4</accession>
<evidence type="ECO:0000259" key="2">
    <source>
        <dbReference type="Pfam" id="PF00326"/>
    </source>
</evidence>
<name>A0A7I7REM4_MYCCF</name>
<proteinExistence type="predicted"/>
<evidence type="ECO:0000313" key="3">
    <source>
        <dbReference type="EMBL" id="BBY43008.1"/>
    </source>
</evidence>
<gene>
    <name evidence="3" type="ORF">MCEL_13030</name>
</gene>
<dbReference type="KEGG" id="mcee:MCEL_13030"/>
<dbReference type="Gene3D" id="3.40.50.1820">
    <property type="entry name" value="alpha/beta hydrolase"/>
    <property type="match status" value="2"/>
</dbReference>
<dbReference type="SUPFAM" id="SSF53474">
    <property type="entry name" value="alpha/beta-Hydrolases"/>
    <property type="match status" value="1"/>
</dbReference>
<dbReference type="Pfam" id="PF00326">
    <property type="entry name" value="Peptidase_S9"/>
    <property type="match status" value="1"/>
</dbReference>
<evidence type="ECO:0000313" key="4">
    <source>
        <dbReference type="Proteomes" id="UP000466431"/>
    </source>
</evidence>